<dbReference type="Gene3D" id="3.10.180.10">
    <property type="entry name" value="2,3-Dihydroxybiphenyl 1,2-Dioxygenase, domain 1"/>
    <property type="match status" value="1"/>
</dbReference>
<gene>
    <name evidence="2" type="ORF">ACFFJ8_02530</name>
</gene>
<evidence type="ECO:0000259" key="1">
    <source>
        <dbReference type="PROSITE" id="PS51819"/>
    </source>
</evidence>
<evidence type="ECO:0000313" key="2">
    <source>
        <dbReference type="EMBL" id="MFC0390245.1"/>
    </source>
</evidence>
<name>A0ABV6J2Y6_9BACL</name>
<comment type="caution">
    <text evidence="2">The sequence shown here is derived from an EMBL/GenBank/DDBJ whole genome shotgun (WGS) entry which is preliminary data.</text>
</comment>
<evidence type="ECO:0000313" key="3">
    <source>
        <dbReference type="Proteomes" id="UP001589818"/>
    </source>
</evidence>
<accession>A0ABV6J2Y6</accession>
<feature type="domain" description="VOC" evidence="1">
    <location>
        <begin position="9"/>
        <end position="125"/>
    </location>
</feature>
<dbReference type="SUPFAM" id="SSF54593">
    <property type="entry name" value="Glyoxalase/Bleomycin resistance protein/Dihydroxybiphenyl dioxygenase"/>
    <property type="match status" value="1"/>
</dbReference>
<dbReference type="PROSITE" id="PS51819">
    <property type="entry name" value="VOC"/>
    <property type="match status" value="1"/>
</dbReference>
<organism evidence="2 3">
    <name type="scientific">Paenibacillus mendelii</name>
    <dbReference type="NCBI Taxonomy" id="206163"/>
    <lineage>
        <taxon>Bacteria</taxon>
        <taxon>Bacillati</taxon>
        <taxon>Bacillota</taxon>
        <taxon>Bacilli</taxon>
        <taxon>Bacillales</taxon>
        <taxon>Paenibacillaceae</taxon>
        <taxon>Paenibacillus</taxon>
    </lineage>
</organism>
<sequence>MKPVKPLLQFEFVQLPVPNVIEAAKWYIEHLGFLCDRLPDPGVDMCFMNLPEGGLVILKEEQDLNIKDFGRFRNESGFYFKTQQIETVRDYLQSIGVEIHLYDDNGFKFLTFSDPYGNVLGLIQDINKYNDLAEQFKLGLGRDLTENEEAQLRRFGLMKEWELQDTIVAMLAEMNKSSHSIE</sequence>
<dbReference type="InterPro" id="IPR029068">
    <property type="entry name" value="Glyas_Bleomycin-R_OHBP_Dase"/>
</dbReference>
<reference evidence="2 3" key="1">
    <citation type="submission" date="2024-09" db="EMBL/GenBank/DDBJ databases">
        <authorList>
            <person name="Sun Q."/>
            <person name="Mori K."/>
        </authorList>
    </citation>
    <scope>NUCLEOTIDE SEQUENCE [LARGE SCALE GENOMIC DNA]</scope>
    <source>
        <strain evidence="2 3">CCM 4839</strain>
    </source>
</reference>
<keyword evidence="3" id="KW-1185">Reference proteome</keyword>
<protein>
    <submittedName>
        <fullName evidence="2">VOC family protein</fullName>
    </submittedName>
</protein>
<dbReference type="InterPro" id="IPR037523">
    <property type="entry name" value="VOC_core"/>
</dbReference>
<dbReference type="Proteomes" id="UP001589818">
    <property type="component" value="Unassembled WGS sequence"/>
</dbReference>
<dbReference type="Pfam" id="PF00903">
    <property type="entry name" value="Glyoxalase"/>
    <property type="match status" value="1"/>
</dbReference>
<dbReference type="EMBL" id="JBHLVF010000006">
    <property type="protein sequence ID" value="MFC0390245.1"/>
    <property type="molecule type" value="Genomic_DNA"/>
</dbReference>
<proteinExistence type="predicted"/>
<dbReference type="InterPro" id="IPR004360">
    <property type="entry name" value="Glyas_Fos-R_dOase_dom"/>
</dbReference>
<dbReference type="RefSeq" id="WP_204819134.1">
    <property type="nucleotide sequence ID" value="NZ_JANHOF010000003.1"/>
</dbReference>